<keyword evidence="10" id="KW-0472">Membrane</keyword>
<accession>A0AAV0KSL7</accession>
<evidence type="ECO:0000256" key="7">
    <source>
        <dbReference type="ARBA" id="ARBA00023002"/>
    </source>
</evidence>
<dbReference type="InterPro" id="IPR002403">
    <property type="entry name" value="Cyt_P450_E_grp-IV"/>
</dbReference>
<sequence>MKLRLVGLSMNMVMRMVAGKRYFGGATEGRGEEGEEFKELMREVFELSATSNPVDFLPVLKWVDFSGLEKRMSLILAGTDTTAATIEWGMSLLLNHPEILDKARAEIDNAVGNSRLVQESDCIDLPYLQCIIKETFRLYPVAPLLIPHQSSEDCTVGGYFVSKETMLFVNTWAIHRDPTVWEDPTRFWPERHSEAEGNPYRLAVSVALGTLIQCFEWKRAGEEILDMTEGPGLSMPKLVPLEALCKPRKFMEDVLINMQGDK</sequence>
<dbReference type="EMBL" id="CAMGYJ010000005">
    <property type="protein sequence ID" value="CAI0424735.1"/>
    <property type="molecule type" value="Genomic_DNA"/>
</dbReference>
<dbReference type="GO" id="GO:0020037">
    <property type="term" value="F:heme binding"/>
    <property type="evidence" value="ECO:0007669"/>
    <property type="project" value="InterPro"/>
</dbReference>
<dbReference type="SUPFAM" id="SSF48264">
    <property type="entry name" value="Cytochrome P450"/>
    <property type="match status" value="1"/>
</dbReference>
<evidence type="ECO:0000256" key="1">
    <source>
        <dbReference type="ARBA" id="ARBA00004167"/>
    </source>
</evidence>
<dbReference type="PRINTS" id="PR00465">
    <property type="entry name" value="EP450IV"/>
</dbReference>
<keyword evidence="3" id="KW-0349">Heme</keyword>
<dbReference type="Gene3D" id="1.10.630.10">
    <property type="entry name" value="Cytochrome P450"/>
    <property type="match status" value="1"/>
</dbReference>
<comment type="caution">
    <text evidence="11">The sequence shown here is derived from an EMBL/GenBank/DDBJ whole genome shotgun (WGS) entry which is preliminary data.</text>
</comment>
<keyword evidence="8" id="KW-0408">Iron</keyword>
<evidence type="ECO:0000256" key="8">
    <source>
        <dbReference type="ARBA" id="ARBA00023004"/>
    </source>
</evidence>
<evidence type="ECO:0000256" key="2">
    <source>
        <dbReference type="ARBA" id="ARBA00010617"/>
    </source>
</evidence>
<dbReference type="Proteomes" id="UP001154282">
    <property type="component" value="Unassembled WGS sequence"/>
</dbReference>
<protein>
    <recommendedName>
        <fullName evidence="13">Cytochrome P450</fullName>
    </recommendedName>
</protein>
<reference evidence="11" key="1">
    <citation type="submission" date="2022-08" db="EMBL/GenBank/DDBJ databases">
        <authorList>
            <person name="Gutierrez-Valencia J."/>
        </authorList>
    </citation>
    <scope>NUCLEOTIDE SEQUENCE</scope>
</reference>
<dbReference type="GO" id="GO:0005506">
    <property type="term" value="F:iron ion binding"/>
    <property type="evidence" value="ECO:0007669"/>
    <property type="project" value="InterPro"/>
</dbReference>
<evidence type="ECO:0000256" key="5">
    <source>
        <dbReference type="ARBA" id="ARBA00022723"/>
    </source>
</evidence>
<dbReference type="PRINTS" id="PR00385">
    <property type="entry name" value="P450"/>
</dbReference>
<evidence type="ECO:0000256" key="10">
    <source>
        <dbReference type="ARBA" id="ARBA00023136"/>
    </source>
</evidence>
<keyword evidence="4" id="KW-0812">Transmembrane</keyword>
<keyword evidence="6" id="KW-1133">Transmembrane helix</keyword>
<evidence type="ECO:0000256" key="4">
    <source>
        <dbReference type="ARBA" id="ARBA00022692"/>
    </source>
</evidence>
<dbReference type="GO" id="GO:0016705">
    <property type="term" value="F:oxidoreductase activity, acting on paired donors, with incorporation or reduction of molecular oxygen"/>
    <property type="evidence" value="ECO:0007669"/>
    <property type="project" value="InterPro"/>
</dbReference>
<comment type="subcellular location">
    <subcellularLocation>
        <location evidence="1">Membrane</location>
        <topology evidence="1">Single-pass membrane protein</topology>
    </subcellularLocation>
</comment>
<dbReference type="PANTHER" id="PTHR47947:SF62">
    <property type="entry name" value="CYTOCHROME P450, FAMILY 81, SUBFAMILY D, POLYPEPTIDE 5"/>
    <property type="match status" value="1"/>
</dbReference>
<dbReference type="InterPro" id="IPR036396">
    <property type="entry name" value="Cyt_P450_sf"/>
</dbReference>
<keyword evidence="9" id="KW-0503">Monooxygenase</keyword>
<evidence type="ECO:0000313" key="12">
    <source>
        <dbReference type="Proteomes" id="UP001154282"/>
    </source>
</evidence>
<keyword evidence="5" id="KW-0479">Metal-binding</keyword>
<evidence type="ECO:0000313" key="11">
    <source>
        <dbReference type="EMBL" id="CAI0424735.1"/>
    </source>
</evidence>
<dbReference type="InterPro" id="IPR001128">
    <property type="entry name" value="Cyt_P450"/>
</dbReference>
<comment type="similarity">
    <text evidence="2">Belongs to the cytochrome P450 family.</text>
</comment>
<dbReference type="PANTHER" id="PTHR47947">
    <property type="entry name" value="CYTOCHROME P450 82C3-RELATED"/>
    <property type="match status" value="1"/>
</dbReference>
<dbReference type="Pfam" id="PF00067">
    <property type="entry name" value="p450"/>
    <property type="match status" value="1"/>
</dbReference>
<dbReference type="InterPro" id="IPR050651">
    <property type="entry name" value="Plant_Cytochrome_P450_Monoox"/>
</dbReference>
<evidence type="ECO:0000256" key="3">
    <source>
        <dbReference type="ARBA" id="ARBA00022617"/>
    </source>
</evidence>
<name>A0AAV0KSL7_9ROSI</name>
<dbReference type="GO" id="GO:0004497">
    <property type="term" value="F:monooxygenase activity"/>
    <property type="evidence" value="ECO:0007669"/>
    <property type="project" value="UniProtKB-KW"/>
</dbReference>
<evidence type="ECO:0000256" key="9">
    <source>
        <dbReference type="ARBA" id="ARBA00023033"/>
    </source>
</evidence>
<proteinExistence type="inferred from homology"/>
<organism evidence="11 12">
    <name type="scientific">Linum tenue</name>
    <dbReference type="NCBI Taxonomy" id="586396"/>
    <lineage>
        <taxon>Eukaryota</taxon>
        <taxon>Viridiplantae</taxon>
        <taxon>Streptophyta</taxon>
        <taxon>Embryophyta</taxon>
        <taxon>Tracheophyta</taxon>
        <taxon>Spermatophyta</taxon>
        <taxon>Magnoliopsida</taxon>
        <taxon>eudicotyledons</taxon>
        <taxon>Gunneridae</taxon>
        <taxon>Pentapetalae</taxon>
        <taxon>rosids</taxon>
        <taxon>fabids</taxon>
        <taxon>Malpighiales</taxon>
        <taxon>Linaceae</taxon>
        <taxon>Linum</taxon>
    </lineage>
</organism>
<gene>
    <name evidence="11" type="ORF">LITE_LOCUS20057</name>
</gene>
<dbReference type="GO" id="GO:0016020">
    <property type="term" value="C:membrane"/>
    <property type="evidence" value="ECO:0007669"/>
    <property type="project" value="UniProtKB-SubCell"/>
</dbReference>
<keyword evidence="12" id="KW-1185">Reference proteome</keyword>
<evidence type="ECO:0008006" key="13">
    <source>
        <dbReference type="Google" id="ProtNLM"/>
    </source>
</evidence>
<dbReference type="AlphaFoldDB" id="A0AAV0KSL7"/>
<keyword evidence="7" id="KW-0560">Oxidoreductase</keyword>
<evidence type="ECO:0000256" key="6">
    <source>
        <dbReference type="ARBA" id="ARBA00022989"/>
    </source>
</evidence>